<proteinExistence type="predicted"/>
<feature type="region of interest" description="Disordered" evidence="3">
    <location>
        <begin position="161"/>
        <end position="189"/>
    </location>
</feature>
<sequence>MSAPASRGLAPADSRDALTAYRLFDAPWYERTYGDVRASGLDPLEHYLVSGAGERRWPNPLFDPAHYADQAGIDATENPLLHYGRCGLPCLLNPHPLFDAAFYTRTYLSREGGPPLKPLEHYLSVGWRLGFRPNPVFDPGWYLAAYADVRASGSEPLSHYATAGEREGRRPAADFDPTRAAAGAEGSHGALRRHLRGLARARLAPGSRGAPSDAAFAAALDPGKPTLVMVWHQYGGGVERHILDLARSCAERVNVVSLRAVGEGRLSVGRLAAAACEPIVLDERADLRRLTALLRACRTERLHIHHNADFADLHAIVRALDRPFDYTIHDYFSISPQPHLVDEAGRFVGEDLEPSGAILCAQAIGAEKPATLRAWQRGQRWLLARADRVIAPSRDAARRIARRYPDLALIVAGHLDQDPAAPVPPRRLGPDDPLRVALVGHITETKGGPVLAAAAALCAREALPVRFSVVGSTRDDALMARAGVEVLGAYAEADLPALLARAAPDLIWLPATCPEIYSYTLSAALAAGLPVAATDLGALPERLAGRDWTWIAPWTADARAWVDLFTEIRSRHVRAGAPPRPPARPGAPRDFYAERYLGWLAGAGAAP</sequence>
<dbReference type="PANTHER" id="PTHR12526">
    <property type="entry name" value="GLYCOSYLTRANSFERASE"/>
    <property type="match status" value="1"/>
</dbReference>
<dbReference type="EMBL" id="BPQH01000013">
    <property type="protein sequence ID" value="GJD51500.1"/>
    <property type="molecule type" value="Genomic_DNA"/>
</dbReference>
<evidence type="ECO:0000256" key="2">
    <source>
        <dbReference type="ARBA" id="ARBA00022679"/>
    </source>
</evidence>
<evidence type="ECO:0000256" key="1">
    <source>
        <dbReference type="ARBA" id="ARBA00022676"/>
    </source>
</evidence>
<accession>A0ABQ4R2W7</accession>
<dbReference type="InterPro" id="IPR028098">
    <property type="entry name" value="Glyco_trans_4-like_N"/>
</dbReference>
<feature type="domain" description="Glycosyltransferase subfamily 4-like N-terminal" evidence="4">
    <location>
        <begin position="236"/>
        <end position="405"/>
    </location>
</feature>
<keyword evidence="1" id="KW-0328">Glycosyltransferase</keyword>
<name>A0ABQ4R2W7_9HYPH</name>
<reference evidence="5" key="2">
    <citation type="submission" date="2021-08" db="EMBL/GenBank/DDBJ databases">
        <authorList>
            <person name="Tani A."/>
            <person name="Ola A."/>
            <person name="Ogura Y."/>
            <person name="Katsura K."/>
            <person name="Hayashi T."/>
        </authorList>
    </citation>
    <scope>NUCLEOTIDE SEQUENCE</scope>
    <source>
        <strain evidence="5">KCTC 52305</strain>
    </source>
</reference>
<organism evidence="5 6">
    <name type="scientific">Methylobacterium crusticola</name>
    <dbReference type="NCBI Taxonomy" id="1697972"/>
    <lineage>
        <taxon>Bacteria</taxon>
        <taxon>Pseudomonadati</taxon>
        <taxon>Pseudomonadota</taxon>
        <taxon>Alphaproteobacteria</taxon>
        <taxon>Hyphomicrobiales</taxon>
        <taxon>Methylobacteriaceae</taxon>
        <taxon>Methylobacterium</taxon>
    </lineage>
</organism>
<dbReference type="Pfam" id="PF13439">
    <property type="entry name" value="Glyco_transf_4"/>
    <property type="match status" value="1"/>
</dbReference>
<keyword evidence="2" id="KW-0808">Transferase</keyword>
<evidence type="ECO:0000313" key="6">
    <source>
        <dbReference type="Proteomes" id="UP001055167"/>
    </source>
</evidence>
<dbReference type="Gene3D" id="3.40.50.2000">
    <property type="entry name" value="Glycogen Phosphorylase B"/>
    <property type="match status" value="2"/>
</dbReference>
<dbReference type="Pfam" id="PF13692">
    <property type="entry name" value="Glyco_trans_1_4"/>
    <property type="match status" value="1"/>
</dbReference>
<dbReference type="SUPFAM" id="SSF53756">
    <property type="entry name" value="UDP-Glycosyltransferase/glycogen phosphorylase"/>
    <property type="match status" value="1"/>
</dbReference>
<protein>
    <recommendedName>
        <fullName evidence="4">Glycosyltransferase subfamily 4-like N-terminal domain-containing protein</fullName>
    </recommendedName>
</protein>
<evidence type="ECO:0000256" key="3">
    <source>
        <dbReference type="SAM" id="MobiDB-lite"/>
    </source>
</evidence>
<evidence type="ECO:0000259" key="4">
    <source>
        <dbReference type="Pfam" id="PF13439"/>
    </source>
</evidence>
<evidence type="ECO:0000313" key="5">
    <source>
        <dbReference type="EMBL" id="GJD51500.1"/>
    </source>
</evidence>
<dbReference type="PANTHER" id="PTHR12526:SF510">
    <property type="entry name" value="D-INOSITOL 3-PHOSPHATE GLYCOSYLTRANSFERASE"/>
    <property type="match status" value="1"/>
</dbReference>
<gene>
    <name evidence="5" type="ORF">OPKNFCMD_4255</name>
</gene>
<dbReference type="RefSeq" id="WP_128560476.1">
    <property type="nucleotide sequence ID" value="NZ_BPQH01000013.1"/>
</dbReference>
<dbReference type="Proteomes" id="UP001055167">
    <property type="component" value="Unassembled WGS sequence"/>
</dbReference>
<keyword evidence="6" id="KW-1185">Reference proteome</keyword>
<comment type="caution">
    <text evidence="5">The sequence shown here is derived from an EMBL/GenBank/DDBJ whole genome shotgun (WGS) entry which is preliminary data.</text>
</comment>
<reference evidence="5" key="1">
    <citation type="journal article" date="2021" name="Front. Microbiol.">
        <title>Comprehensive Comparative Genomics and Phenotyping of Methylobacterium Species.</title>
        <authorList>
            <person name="Alessa O."/>
            <person name="Ogura Y."/>
            <person name="Fujitani Y."/>
            <person name="Takami H."/>
            <person name="Hayashi T."/>
            <person name="Sahin N."/>
            <person name="Tani A."/>
        </authorList>
    </citation>
    <scope>NUCLEOTIDE SEQUENCE</scope>
    <source>
        <strain evidence="5">KCTC 52305</strain>
    </source>
</reference>
<feature type="compositionally biased region" description="Basic and acidic residues" evidence="3">
    <location>
        <begin position="164"/>
        <end position="177"/>
    </location>
</feature>